<dbReference type="HOGENOM" id="CLU_1861200_0_0_9"/>
<reference evidence="1 2" key="1">
    <citation type="journal article" date="2011" name="J. Bacteriol.">
        <title>Genome sequences of the biotechnologically important Bacillus megaterium strains QM B1551 and DSM319.</title>
        <authorList>
            <person name="Eppinger M."/>
            <person name="Bunk B."/>
            <person name="Johns M.A."/>
            <person name="Edirisinghe J.N."/>
            <person name="Kutumbaka K.K."/>
            <person name="Koenig S.S."/>
            <person name="Huot Creasy H."/>
            <person name="Rosovitz M.J."/>
            <person name="Riley D.R."/>
            <person name="Daugherty S."/>
            <person name="Martin M."/>
            <person name="Elbourne L.D."/>
            <person name="Paulsen I."/>
            <person name="Biedendieck R."/>
            <person name="Braun C."/>
            <person name="Grayburn S."/>
            <person name="Dhingra S."/>
            <person name="Lukyanchuk V."/>
            <person name="Ball B."/>
            <person name="Ul-Qamar R."/>
            <person name="Seibel J."/>
            <person name="Bremer E."/>
            <person name="Jahn D."/>
            <person name="Ravel J."/>
            <person name="Vary P.S."/>
        </authorList>
    </citation>
    <scope>NUCLEOTIDE SEQUENCE [LARGE SCALE GENOMIC DNA]</scope>
    <source>
        <strain evidence="2">ATCC 12872 / QMB1551</strain>
    </source>
</reference>
<keyword evidence="2" id="KW-1185">Reference proteome</keyword>
<name>D5E2V3_PRIM1</name>
<dbReference type="eggNOG" id="COG3861">
    <property type="taxonomic scope" value="Bacteria"/>
</dbReference>
<evidence type="ECO:0000313" key="2">
    <source>
        <dbReference type="Proteomes" id="UP000000935"/>
    </source>
</evidence>
<dbReference type="STRING" id="545693.BMQ_3746"/>
<proteinExistence type="predicted"/>
<accession>D5E2V3</accession>
<organism evidence="1 2">
    <name type="scientific">Priestia megaterium (strain ATCC 12872 / QMB1551)</name>
    <name type="common">Bacillus megaterium</name>
    <dbReference type="NCBI Taxonomy" id="545693"/>
    <lineage>
        <taxon>Bacteria</taxon>
        <taxon>Bacillati</taxon>
        <taxon>Bacillota</taxon>
        <taxon>Bacilli</taxon>
        <taxon>Bacillales</taxon>
        <taxon>Bacillaceae</taxon>
        <taxon>Priestia</taxon>
    </lineage>
</organism>
<dbReference type="Proteomes" id="UP000000935">
    <property type="component" value="Chromosome"/>
</dbReference>
<dbReference type="AlphaFoldDB" id="D5E2V3"/>
<sequence length="143" mass="16058">MKEESSMSKSIIGVYESPEETLTRIEKLRMIGYEDNEITVLTNQETAAGNLAYRTNVNVDKLSAVDQDEVTHEDMTGGAQPDSFLDKLKKFFVVQNYSNEEDRATNLGIPTEELTSHKKDLDDGKFVIAVTSHKLNEKGLDLE</sequence>
<dbReference type="KEGG" id="bmq:BMQ_3746"/>
<gene>
    <name evidence="1" type="ordered locus">BMQ_3746</name>
</gene>
<dbReference type="EMBL" id="CP001983">
    <property type="protein sequence ID" value="ADE70759.1"/>
    <property type="molecule type" value="Genomic_DNA"/>
</dbReference>
<evidence type="ECO:0000313" key="1">
    <source>
        <dbReference type="EMBL" id="ADE70759.1"/>
    </source>
</evidence>
<protein>
    <submittedName>
        <fullName evidence="1">Uncharacterized protein</fullName>
    </submittedName>
</protein>